<accession>A0ABP1RRF9</accession>
<name>A0ABP1RRF9_9HEXA</name>
<evidence type="ECO:0000313" key="3">
    <source>
        <dbReference type="Proteomes" id="UP001642540"/>
    </source>
</evidence>
<dbReference type="Pfam" id="PF07841">
    <property type="entry name" value="DM4_12"/>
    <property type="match status" value="1"/>
</dbReference>
<organism evidence="2 3">
    <name type="scientific">Orchesella dallaii</name>
    <dbReference type="NCBI Taxonomy" id="48710"/>
    <lineage>
        <taxon>Eukaryota</taxon>
        <taxon>Metazoa</taxon>
        <taxon>Ecdysozoa</taxon>
        <taxon>Arthropoda</taxon>
        <taxon>Hexapoda</taxon>
        <taxon>Collembola</taxon>
        <taxon>Entomobryomorpha</taxon>
        <taxon>Entomobryoidea</taxon>
        <taxon>Orchesellidae</taxon>
        <taxon>Orchesellinae</taxon>
        <taxon>Orchesella</taxon>
    </lineage>
</organism>
<sequence length="283" mass="32353">MIPSLSSLLVILVLLVLIEFHKVNSKLFGRFERKQKPSNERKEEFKNVDDNAEDLKDFIEQVDSSGVLRKFLRRKMYLPEDSSLTFTSQVSRPNIFPNIFNQGEGFIVDAVVEWPIWLNLHAFSEAMYNKGSKRNGTNPDHRSEFDEYYEGEQDYDDFSSAKSLSGIVGVERCLIYEKLETGMSMYLDITRNQSRSCVLRAICEAQLLSEYYPDAPSSVIFEVIHLILKPSLGTSVGCYEDYLNAETAAFTAPNYCSDFVSKCPLNIAGLFLRNFFPDFTQTP</sequence>
<dbReference type="PANTHER" id="PTHR21398">
    <property type="entry name" value="AGAP007094-PA"/>
    <property type="match status" value="1"/>
</dbReference>
<keyword evidence="3" id="KW-1185">Reference proteome</keyword>
<dbReference type="PANTHER" id="PTHR21398:SF6">
    <property type="entry name" value="AGAP007094-PA"/>
    <property type="match status" value="1"/>
</dbReference>
<protein>
    <submittedName>
        <fullName evidence="2">Uncharacterized protein</fullName>
    </submittedName>
</protein>
<dbReference type="InterPro" id="IPR006631">
    <property type="entry name" value="DM4_12"/>
</dbReference>
<dbReference type="Proteomes" id="UP001642540">
    <property type="component" value="Unassembled WGS sequence"/>
</dbReference>
<feature type="chain" id="PRO_5045477771" evidence="1">
    <location>
        <begin position="26"/>
        <end position="283"/>
    </location>
</feature>
<evidence type="ECO:0000313" key="2">
    <source>
        <dbReference type="EMBL" id="CAL8133867.1"/>
    </source>
</evidence>
<comment type="caution">
    <text evidence="2">The sequence shown here is derived from an EMBL/GenBank/DDBJ whole genome shotgun (WGS) entry which is preliminary data.</text>
</comment>
<keyword evidence="1" id="KW-0732">Signal</keyword>
<gene>
    <name evidence="2" type="ORF">ODALV1_LOCUS25254</name>
</gene>
<proteinExistence type="predicted"/>
<dbReference type="SMART" id="SM00718">
    <property type="entry name" value="DM4_12"/>
    <property type="match status" value="1"/>
</dbReference>
<evidence type="ECO:0000256" key="1">
    <source>
        <dbReference type="SAM" id="SignalP"/>
    </source>
</evidence>
<dbReference type="EMBL" id="CAXLJM020000102">
    <property type="protein sequence ID" value="CAL8133867.1"/>
    <property type="molecule type" value="Genomic_DNA"/>
</dbReference>
<reference evidence="2 3" key="1">
    <citation type="submission" date="2024-08" db="EMBL/GenBank/DDBJ databases">
        <authorList>
            <person name="Cucini C."/>
            <person name="Frati F."/>
        </authorList>
    </citation>
    <scope>NUCLEOTIDE SEQUENCE [LARGE SCALE GENOMIC DNA]</scope>
</reference>
<feature type="signal peptide" evidence="1">
    <location>
        <begin position="1"/>
        <end position="25"/>
    </location>
</feature>